<dbReference type="GO" id="GO:0016491">
    <property type="term" value="F:oxidoreductase activity"/>
    <property type="evidence" value="ECO:0007669"/>
    <property type="project" value="UniProtKB-KW"/>
</dbReference>
<accession>A0A094R2H2</accession>
<dbReference type="Gene3D" id="3.40.50.720">
    <property type="entry name" value="NAD(P)-binding Rossmann-like Domain"/>
    <property type="match status" value="1"/>
</dbReference>
<proteinExistence type="inferred from homology"/>
<dbReference type="AlphaFoldDB" id="A0A094R2H2"/>
<dbReference type="PRINTS" id="PR00081">
    <property type="entry name" value="GDHRDH"/>
</dbReference>
<organism evidence="3">
    <name type="scientific">freshwater metagenome</name>
    <dbReference type="NCBI Taxonomy" id="449393"/>
    <lineage>
        <taxon>unclassified sequences</taxon>
        <taxon>metagenomes</taxon>
        <taxon>ecological metagenomes</taxon>
    </lineage>
</organism>
<dbReference type="InterPro" id="IPR002347">
    <property type="entry name" value="SDR_fam"/>
</dbReference>
<dbReference type="InterPro" id="IPR020904">
    <property type="entry name" value="Sc_DH/Rdtase_CS"/>
</dbReference>
<dbReference type="CDD" id="cd05233">
    <property type="entry name" value="SDR_c"/>
    <property type="match status" value="1"/>
</dbReference>
<comment type="caution">
    <text evidence="3">The sequence shown here is derived from an EMBL/GenBank/DDBJ whole genome shotgun (WGS) entry which is preliminary data.</text>
</comment>
<evidence type="ECO:0000313" key="3">
    <source>
        <dbReference type="EMBL" id="KGA21126.1"/>
    </source>
</evidence>
<evidence type="ECO:0008006" key="4">
    <source>
        <dbReference type="Google" id="ProtNLM"/>
    </source>
</evidence>
<dbReference type="EMBL" id="JNSL01000013">
    <property type="protein sequence ID" value="KGA21126.1"/>
    <property type="molecule type" value="Genomic_DNA"/>
</dbReference>
<dbReference type="PANTHER" id="PTHR43639">
    <property type="entry name" value="OXIDOREDUCTASE, SHORT-CHAIN DEHYDROGENASE/REDUCTASE FAMILY (AFU_ORTHOLOGUE AFUA_5G02870)"/>
    <property type="match status" value="1"/>
</dbReference>
<reference evidence="3" key="1">
    <citation type="submission" date="2014-06" db="EMBL/GenBank/DDBJ databases">
        <title>Key roles for freshwater Actinobacteria revealed by deep metagenomic sequencing.</title>
        <authorList>
            <person name="Ghai R."/>
            <person name="Mizuno C.M."/>
            <person name="Picazo A."/>
            <person name="Camacho A."/>
            <person name="Rodriguez-Valera F."/>
        </authorList>
    </citation>
    <scope>NUCLEOTIDE SEQUENCE</scope>
</reference>
<dbReference type="PROSITE" id="PS00061">
    <property type="entry name" value="ADH_SHORT"/>
    <property type="match status" value="1"/>
</dbReference>
<protein>
    <recommendedName>
        <fullName evidence="4">3-oxoacyl-ACP reductase</fullName>
    </recommendedName>
</protein>
<name>A0A094R2H2_9ZZZZ</name>
<dbReference type="InterPro" id="IPR036291">
    <property type="entry name" value="NAD(P)-bd_dom_sf"/>
</dbReference>
<sequence length="255" mass="27130">MGYDLSGKTILVTGASRGIGAAIAKSCALAGAHVISHFNSHADGATENMKDIPDSHKSFIMQNLSEPGSGRQLWHKAIKASKKIDIFINNAAVNIETPFDSAVDEWDKGWLETFQVNVYEPANIMKEALFHFQTQGAGVIISMSSWSGQRGSALPTLPAYAASKAAVKALTQTIAKNYAKDGVLAYVISPGIVKTRMSDLAAVVRGGEESMKSQLVMGELVKPSELGELVVFLSSGACRHLTGSTIDVNGASYIR</sequence>
<gene>
    <name evidence="3" type="ORF">GM51_3570</name>
</gene>
<dbReference type="SUPFAM" id="SSF51735">
    <property type="entry name" value="NAD(P)-binding Rossmann-fold domains"/>
    <property type="match status" value="1"/>
</dbReference>
<dbReference type="PANTHER" id="PTHR43639:SF1">
    <property type="entry name" value="SHORT-CHAIN DEHYDROGENASE_REDUCTASE FAMILY PROTEIN"/>
    <property type="match status" value="1"/>
</dbReference>
<dbReference type="Pfam" id="PF13561">
    <property type="entry name" value="adh_short_C2"/>
    <property type="match status" value="1"/>
</dbReference>
<evidence type="ECO:0000256" key="2">
    <source>
        <dbReference type="ARBA" id="ARBA00023002"/>
    </source>
</evidence>
<dbReference type="PRINTS" id="PR00080">
    <property type="entry name" value="SDRFAMILY"/>
</dbReference>
<evidence type="ECO:0000256" key="1">
    <source>
        <dbReference type="ARBA" id="ARBA00006484"/>
    </source>
</evidence>
<comment type="similarity">
    <text evidence="1">Belongs to the short-chain dehydrogenases/reductases (SDR) family.</text>
</comment>
<keyword evidence="2" id="KW-0560">Oxidoreductase</keyword>